<dbReference type="Gene3D" id="1.20.5.1160">
    <property type="entry name" value="Vasodilator-stimulated phosphoprotein"/>
    <property type="match status" value="1"/>
</dbReference>
<evidence type="ECO:0000259" key="5">
    <source>
        <dbReference type="PROSITE" id="PS51841"/>
    </source>
</evidence>
<evidence type="ECO:0000313" key="7">
    <source>
        <dbReference type="EMBL" id="CAI5440684.1"/>
    </source>
</evidence>
<sequence length="523" mass="59415">MSTSYRMVTTTTHTSSSHHGGEAHLHAADDFVRATEKEKVEMQGLNSRLEVYIGRVKQLEETNKQLVIELDQLRGSLGSDVGQIKFKFNDSLSKARQDIIDAATSSINIEVRVNRLRDDLNDYRNRYEEARREIDREKTSWGGAIAQATAELENNKSRYAAILDEEKRLYGEQENLYAQLASAKDELDAAIADRLRLQHQEEGLRTELEFLGRVHSQEIAELRNLLSHAPADTREFFKTELAQAIRDIKAEYDKIIQTTKLDLETIFQSKIDAIEASVSTRTDAAHYRQEEIIKMNSSITSLRAKLAELEAKNHELEREANSLNIQLGDDQRQYEQELLKRDNQLRFMREDCQTLIAELQSLLNTKQTLDTEIAIYRKLVESEESRVGKFEVEKDIWASGEIRSTFKRHAKGNVSITECDPTGRFIILENTSGTVTESIGGFQIRRVLDGVTAFTYTLPSPLSIHPRGHLKIYGKSAGGIHSPPETIVMESHPSWGHGHRVETTLYNLQGAEKASHIQTNESH</sequence>
<proteinExistence type="predicted"/>
<evidence type="ECO:0000256" key="4">
    <source>
        <dbReference type="SAM" id="MobiDB-lite"/>
    </source>
</evidence>
<dbReference type="GO" id="GO:0005200">
    <property type="term" value="F:structural constituent of cytoskeleton"/>
    <property type="evidence" value="ECO:0007669"/>
    <property type="project" value="TreeGrafter"/>
</dbReference>
<dbReference type="SUPFAM" id="SSF64593">
    <property type="entry name" value="Intermediate filament protein, coiled coil region"/>
    <property type="match status" value="2"/>
</dbReference>
<feature type="region of interest" description="Disordered" evidence="4">
    <location>
        <begin position="1"/>
        <end position="23"/>
    </location>
</feature>
<evidence type="ECO:0000313" key="8">
    <source>
        <dbReference type="Proteomes" id="UP001152747"/>
    </source>
</evidence>
<dbReference type="PANTHER" id="PTHR45721">
    <property type="entry name" value="LAMIN DM0-RELATED"/>
    <property type="match status" value="1"/>
</dbReference>
<dbReference type="PANTHER" id="PTHR45721:SF7">
    <property type="entry name" value="INTERMEDIATE FILAMENT PROTEIN IFB-2"/>
    <property type="match status" value="1"/>
</dbReference>
<dbReference type="GO" id="GO:0007097">
    <property type="term" value="P:nuclear migration"/>
    <property type="evidence" value="ECO:0007669"/>
    <property type="project" value="TreeGrafter"/>
</dbReference>
<dbReference type="GO" id="GO:0005652">
    <property type="term" value="C:nuclear lamina"/>
    <property type="evidence" value="ECO:0007669"/>
    <property type="project" value="TreeGrafter"/>
</dbReference>
<dbReference type="Gene3D" id="1.20.5.170">
    <property type="match status" value="1"/>
</dbReference>
<dbReference type="Proteomes" id="UP001152747">
    <property type="component" value="Unassembled WGS sequence"/>
</dbReference>
<keyword evidence="2 3" id="KW-0175">Coiled coil</keyword>
<evidence type="ECO:0000256" key="2">
    <source>
        <dbReference type="ARBA" id="ARBA00023054"/>
    </source>
</evidence>
<feature type="coiled-coil region" evidence="3">
    <location>
        <begin position="106"/>
        <end position="200"/>
    </location>
</feature>
<dbReference type="Pfam" id="PF00038">
    <property type="entry name" value="Filament"/>
    <property type="match status" value="1"/>
</dbReference>
<dbReference type="Gene3D" id="2.60.40.1260">
    <property type="entry name" value="Lamin Tail domain"/>
    <property type="match status" value="1"/>
</dbReference>
<evidence type="ECO:0000256" key="1">
    <source>
        <dbReference type="ARBA" id="ARBA00022754"/>
    </source>
</evidence>
<protein>
    <submittedName>
        <fullName evidence="7">Uncharacterized protein</fullName>
    </submittedName>
</protein>
<dbReference type="GO" id="GO:0031507">
    <property type="term" value="P:heterochromatin formation"/>
    <property type="evidence" value="ECO:0007669"/>
    <property type="project" value="TreeGrafter"/>
</dbReference>
<dbReference type="SUPFAM" id="SSF74853">
    <property type="entry name" value="Lamin A/C globular tail domain"/>
    <property type="match status" value="1"/>
</dbReference>
<feature type="domain" description="IF rod" evidence="6">
    <location>
        <begin position="38"/>
        <end position="387"/>
    </location>
</feature>
<dbReference type="InterPro" id="IPR001322">
    <property type="entry name" value="Lamin_tail_dom"/>
</dbReference>
<dbReference type="FunFam" id="1.20.5.170:FF:000058">
    <property type="entry name" value="Intermediate filament protein B"/>
    <property type="match status" value="1"/>
</dbReference>
<dbReference type="SMART" id="SM01391">
    <property type="entry name" value="Filament"/>
    <property type="match status" value="1"/>
</dbReference>
<keyword evidence="1" id="KW-0403">Intermediate filament</keyword>
<comment type="caution">
    <text evidence="7">The sequence shown here is derived from an EMBL/GenBank/DDBJ whole genome shotgun (WGS) entry which is preliminary data.</text>
</comment>
<feature type="domain" description="LTD" evidence="5">
    <location>
        <begin position="402"/>
        <end position="520"/>
    </location>
</feature>
<keyword evidence="8" id="KW-1185">Reference proteome</keyword>
<dbReference type="PROSITE" id="PS51841">
    <property type="entry name" value="LTD"/>
    <property type="match status" value="1"/>
</dbReference>
<dbReference type="GO" id="GO:0005882">
    <property type="term" value="C:intermediate filament"/>
    <property type="evidence" value="ECO:0007669"/>
    <property type="project" value="UniProtKB-KW"/>
</dbReference>
<feature type="compositionally biased region" description="Low complexity" evidence="4">
    <location>
        <begin position="9"/>
        <end position="18"/>
    </location>
</feature>
<dbReference type="GO" id="GO:0090435">
    <property type="term" value="P:protein localization to nuclear envelope"/>
    <property type="evidence" value="ECO:0007669"/>
    <property type="project" value="TreeGrafter"/>
</dbReference>
<evidence type="ECO:0000259" key="6">
    <source>
        <dbReference type="PROSITE" id="PS51842"/>
    </source>
</evidence>
<dbReference type="EMBL" id="CANHGI010000002">
    <property type="protein sequence ID" value="CAI5440684.1"/>
    <property type="molecule type" value="Genomic_DNA"/>
</dbReference>
<feature type="coiled-coil region" evidence="3">
    <location>
        <begin position="292"/>
        <end position="372"/>
    </location>
</feature>
<organism evidence="7 8">
    <name type="scientific">Caenorhabditis angaria</name>
    <dbReference type="NCBI Taxonomy" id="860376"/>
    <lineage>
        <taxon>Eukaryota</taxon>
        <taxon>Metazoa</taxon>
        <taxon>Ecdysozoa</taxon>
        <taxon>Nematoda</taxon>
        <taxon>Chromadorea</taxon>
        <taxon>Rhabditida</taxon>
        <taxon>Rhabditina</taxon>
        <taxon>Rhabditomorpha</taxon>
        <taxon>Rhabditoidea</taxon>
        <taxon>Rhabditidae</taxon>
        <taxon>Peloderinae</taxon>
        <taxon>Caenorhabditis</taxon>
    </lineage>
</organism>
<reference evidence="7" key="1">
    <citation type="submission" date="2022-11" db="EMBL/GenBank/DDBJ databases">
        <authorList>
            <person name="Kikuchi T."/>
        </authorList>
    </citation>
    <scope>NUCLEOTIDE SEQUENCE</scope>
    <source>
        <strain evidence="7">PS1010</strain>
    </source>
</reference>
<name>A0A9P1I8P1_9PELO</name>
<accession>A0A9P1I8P1</accession>
<dbReference type="AlphaFoldDB" id="A0A9P1I8P1"/>
<gene>
    <name evidence="7" type="ORF">CAMP_LOCUS3321</name>
</gene>
<dbReference type="OrthoDB" id="2441647at2759"/>
<dbReference type="GO" id="GO:0006998">
    <property type="term" value="P:nuclear envelope organization"/>
    <property type="evidence" value="ECO:0007669"/>
    <property type="project" value="TreeGrafter"/>
</dbReference>
<evidence type="ECO:0000256" key="3">
    <source>
        <dbReference type="SAM" id="Coils"/>
    </source>
</evidence>
<dbReference type="Pfam" id="PF00932">
    <property type="entry name" value="LTD"/>
    <property type="match status" value="1"/>
</dbReference>
<dbReference type="GO" id="GO:0051664">
    <property type="term" value="P:nuclear pore localization"/>
    <property type="evidence" value="ECO:0007669"/>
    <property type="project" value="TreeGrafter"/>
</dbReference>
<dbReference type="InterPro" id="IPR039008">
    <property type="entry name" value="IF_rod_dom"/>
</dbReference>
<feature type="coiled-coil region" evidence="3">
    <location>
        <begin position="42"/>
        <end position="76"/>
    </location>
</feature>
<dbReference type="InterPro" id="IPR036415">
    <property type="entry name" value="Lamin_tail_dom_sf"/>
</dbReference>
<dbReference type="Gene3D" id="1.20.5.500">
    <property type="entry name" value="Single helix bin"/>
    <property type="match status" value="1"/>
</dbReference>
<dbReference type="PROSITE" id="PS51842">
    <property type="entry name" value="IF_ROD_2"/>
    <property type="match status" value="1"/>
</dbReference>